<keyword evidence="3" id="KW-1134">Transmembrane beta strand</keyword>
<keyword evidence="16" id="KW-0675">Receptor</keyword>
<dbReference type="PANTHER" id="PTHR32552">
    <property type="entry name" value="FERRICHROME IRON RECEPTOR-RELATED"/>
    <property type="match status" value="1"/>
</dbReference>
<evidence type="ECO:0000313" key="17">
    <source>
        <dbReference type="Proteomes" id="UP000029843"/>
    </source>
</evidence>
<dbReference type="Pfam" id="PF00593">
    <property type="entry name" value="TonB_dep_Rec_b-barrel"/>
    <property type="match status" value="1"/>
</dbReference>
<dbReference type="InterPro" id="IPR000531">
    <property type="entry name" value="Beta-barrel_TonB"/>
</dbReference>
<evidence type="ECO:0000256" key="2">
    <source>
        <dbReference type="ARBA" id="ARBA00022448"/>
    </source>
</evidence>
<evidence type="ECO:0000256" key="10">
    <source>
        <dbReference type="ARBA" id="ARBA00023136"/>
    </source>
</evidence>
<evidence type="ECO:0000256" key="5">
    <source>
        <dbReference type="ARBA" id="ARBA00022692"/>
    </source>
</evidence>
<evidence type="ECO:0000256" key="3">
    <source>
        <dbReference type="ARBA" id="ARBA00022452"/>
    </source>
</evidence>
<dbReference type="RefSeq" id="WP_033095122.1">
    <property type="nucleotide sequence ID" value="NZ_JQED01000047.1"/>
</dbReference>
<dbReference type="OrthoDB" id="7386960at2"/>
<keyword evidence="2" id="KW-0813">Transport</keyword>
<keyword evidence="8" id="KW-0406">Ion transport</keyword>
<evidence type="ECO:0000256" key="6">
    <source>
        <dbReference type="ARBA" id="ARBA00022729"/>
    </source>
</evidence>
<dbReference type="AlphaFoldDB" id="A0A099KC41"/>
<evidence type="ECO:0000256" key="11">
    <source>
        <dbReference type="ARBA" id="ARBA00023237"/>
    </source>
</evidence>
<organism evidence="16 17">
    <name type="scientific">Colwellia psychrerythraea</name>
    <name type="common">Vibrio psychroerythus</name>
    <dbReference type="NCBI Taxonomy" id="28229"/>
    <lineage>
        <taxon>Bacteria</taxon>
        <taxon>Pseudomonadati</taxon>
        <taxon>Pseudomonadota</taxon>
        <taxon>Gammaproteobacteria</taxon>
        <taxon>Alteromonadales</taxon>
        <taxon>Colwelliaceae</taxon>
        <taxon>Colwellia</taxon>
    </lineage>
</organism>
<comment type="caution">
    <text evidence="16">The sequence shown here is derived from an EMBL/GenBank/DDBJ whole genome shotgun (WGS) entry which is preliminary data.</text>
</comment>
<name>A0A099KC41_COLPS</name>
<dbReference type="InterPro" id="IPR037066">
    <property type="entry name" value="Plug_dom_sf"/>
</dbReference>
<sequence length="757" mass="82223" precursor="true">MKNKNEKRNKVSMIALSIGLALNPMMAFAAENDSKTVVQKESVEKIVVTGTFSGKAVAKEEASFAVSSFDDEDIKKLAPKSTADLFKAIPGVWSESSGGVAGANVFVRGFPGGGDAPFLTVQLQGAPVFPPPTLSFLENSTLFRLDETVQFMEALRGGPNPVISNGQPGLTTNFILKEGTEETEGLVKYSTSDYGLQRVDGVLSGSLADDLYYMVGGYIKSSPGVRDAGFNGEEGTQFTVNITKKLDNGKINFYTRQTDFFGVWYLPAPLTHVGSDFTQLGTNNRQAAIQYGADNTTEMFDFAKGRGWDGSVSGGSIELDLGNNWSLVDKFNYTKGNADTYGLVPGGGAVELSTVAANGASATGLVTGTEYNGSTIVQQYGRWVVKKEIKSMVNDFALTKDFDNASFTLGYYSSSFSANDWWALGNYSYHVVEQGGENLSGIDCNQDANGCSWNYDFVSTGDGTTSALYAAGSINITDSFTLDAGLRSENHTIDYTVDEGLDNVITKHASYDETDMAWTVGANWMFTDTMGVFARANGGGKMPYFDDIRENYGAFTEGQDLIKEVSQFEVGYKLVDDNFDVFATFFLNEVKGDAVVFIPGTPAIVTTNKAYGLELDFNYYNDNGLSINLNSTFQETEVTDGNPGFIGKDAIRQPGFQLRVTPSYEFDFNKIPTVIYGTISLVGDRYSNPENTIILDGYKKIDIGMLMNITDEVELRLAVANLTDSEGITEGDPRSWTSGNGRYILPRTIDVSVSYIF</sequence>
<dbReference type="PATRIC" id="fig|28229.4.peg.3474"/>
<keyword evidence="10 12" id="KW-0472">Membrane</keyword>
<dbReference type="GO" id="GO:0009279">
    <property type="term" value="C:cell outer membrane"/>
    <property type="evidence" value="ECO:0007669"/>
    <property type="project" value="UniProtKB-SubCell"/>
</dbReference>
<evidence type="ECO:0000256" key="4">
    <source>
        <dbReference type="ARBA" id="ARBA00022496"/>
    </source>
</evidence>
<accession>A0A099KC41</accession>
<dbReference type="InterPro" id="IPR012910">
    <property type="entry name" value="Plug_dom"/>
</dbReference>
<dbReference type="Proteomes" id="UP000029843">
    <property type="component" value="Unassembled WGS sequence"/>
</dbReference>
<evidence type="ECO:0000256" key="9">
    <source>
        <dbReference type="ARBA" id="ARBA00023077"/>
    </source>
</evidence>
<reference evidence="16 17" key="1">
    <citation type="submission" date="2014-08" db="EMBL/GenBank/DDBJ databases">
        <title>Genomic and Phenotypic Diversity of Colwellia psychrerythraea strains from Disparate Marine Basins.</title>
        <authorList>
            <person name="Techtmann S.M."/>
            <person name="Stelling S.C."/>
            <person name="Utturkar S.M."/>
            <person name="Alshibli N."/>
            <person name="Harris A."/>
            <person name="Brown S.D."/>
            <person name="Hazen T.C."/>
        </authorList>
    </citation>
    <scope>NUCLEOTIDE SEQUENCE [LARGE SCALE GENOMIC DNA]</scope>
    <source>
        <strain evidence="16 17">ND2E</strain>
    </source>
</reference>
<dbReference type="InterPro" id="IPR036942">
    <property type="entry name" value="Beta-barrel_TonB_sf"/>
</dbReference>
<evidence type="ECO:0000256" key="8">
    <source>
        <dbReference type="ARBA" id="ARBA00023065"/>
    </source>
</evidence>
<feature type="domain" description="TonB-dependent receptor-like beta-barrel" evidence="14">
    <location>
        <begin position="276"/>
        <end position="722"/>
    </location>
</feature>
<keyword evidence="4" id="KW-0410">Iron transport</keyword>
<dbReference type="Gene3D" id="2.40.170.20">
    <property type="entry name" value="TonB-dependent receptor, beta-barrel domain"/>
    <property type="match status" value="1"/>
</dbReference>
<dbReference type="EMBL" id="JQED01000047">
    <property type="protein sequence ID" value="KGJ88299.1"/>
    <property type="molecule type" value="Genomic_DNA"/>
</dbReference>
<dbReference type="GO" id="GO:0015344">
    <property type="term" value="F:siderophore uptake transmembrane transporter activity"/>
    <property type="evidence" value="ECO:0007669"/>
    <property type="project" value="TreeGrafter"/>
</dbReference>
<dbReference type="InterPro" id="IPR039426">
    <property type="entry name" value="TonB-dep_rcpt-like"/>
</dbReference>
<dbReference type="PANTHER" id="PTHR32552:SF89">
    <property type="entry name" value="CATECHOLATE SIDEROPHORE RECEPTOR FIU"/>
    <property type="match status" value="1"/>
</dbReference>
<dbReference type="Pfam" id="PF07715">
    <property type="entry name" value="Plug"/>
    <property type="match status" value="1"/>
</dbReference>
<feature type="signal peptide" evidence="13">
    <location>
        <begin position="1"/>
        <end position="29"/>
    </location>
</feature>
<evidence type="ECO:0000259" key="14">
    <source>
        <dbReference type="Pfam" id="PF00593"/>
    </source>
</evidence>
<evidence type="ECO:0000256" key="13">
    <source>
        <dbReference type="SAM" id="SignalP"/>
    </source>
</evidence>
<feature type="chain" id="PRO_5001948106" evidence="13">
    <location>
        <begin position="30"/>
        <end position="757"/>
    </location>
</feature>
<dbReference type="Gene3D" id="2.170.130.10">
    <property type="entry name" value="TonB-dependent receptor, plug domain"/>
    <property type="match status" value="1"/>
</dbReference>
<evidence type="ECO:0000256" key="1">
    <source>
        <dbReference type="ARBA" id="ARBA00004571"/>
    </source>
</evidence>
<evidence type="ECO:0000259" key="15">
    <source>
        <dbReference type="Pfam" id="PF07715"/>
    </source>
</evidence>
<evidence type="ECO:0000256" key="7">
    <source>
        <dbReference type="ARBA" id="ARBA00023004"/>
    </source>
</evidence>
<comment type="similarity">
    <text evidence="12">Belongs to the TonB-dependent receptor family.</text>
</comment>
<gene>
    <name evidence="16" type="ORF">ND2E_4135</name>
</gene>
<dbReference type="SUPFAM" id="SSF56935">
    <property type="entry name" value="Porins"/>
    <property type="match status" value="1"/>
</dbReference>
<evidence type="ECO:0000313" key="16">
    <source>
        <dbReference type="EMBL" id="KGJ88299.1"/>
    </source>
</evidence>
<proteinExistence type="inferred from homology"/>
<keyword evidence="5" id="KW-0812">Transmembrane</keyword>
<keyword evidence="11" id="KW-0998">Cell outer membrane</keyword>
<keyword evidence="7" id="KW-0408">Iron</keyword>
<feature type="domain" description="TonB-dependent receptor plug" evidence="15">
    <location>
        <begin position="59"/>
        <end position="162"/>
    </location>
</feature>
<keyword evidence="6 13" id="KW-0732">Signal</keyword>
<keyword evidence="9 12" id="KW-0798">TonB box</keyword>
<evidence type="ECO:0000256" key="12">
    <source>
        <dbReference type="RuleBase" id="RU003357"/>
    </source>
</evidence>
<comment type="subcellular location">
    <subcellularLocation>
        <location evidence="1">Cell outer membrane</location>
        <topology evidence="1">Multi-pass membrane protein</topology>
    </subcellularLocation>
</comment>
<protein>
    <submittedName>
        <fullName evidence="16">TonB-dependent receptor plug</fullName>
    </submittedName>
</protein>